<dbReference type="Gene3D" id="2.60.40.10">
    <property type="entry name" value="Immunoglobulins"/>
    <property type="match status" value="12"/>
</dbReference>
<keyword evidence="19" id="KW-0325">Glycoprotein</keyword>
<dbReference type="FunFam" id="2.60.40.10:FF:000028">
    <property type="entry name" value="Neuronal cell adhesion molecule"/>
    <property type="match status" value="1"/>
</dbReference>
<dbReference type="FunFam" id="2.60.40.10:FF:001015">
    <property type="entry name" value="tyrosine-protein phosphatase Lar isoform X4"/>
    <property type="match status" value="1"/>
</dbReference>
<evidence type="ECO:0000256" key="19">
    <source>
        <dbReference type="ARBA" id="ARBA00023180"/>
    </source>
</evidence>
<keyword evidence="13 22" id="KW-0408">Iron</keyword>
<keyword evidence="18" id="KW-0675">Receptor</keyword>
<feature type="binding site" evidence="22">
    <location>
        <position position="2395"/>
    </location>
    <ligand>
        <name>[2Fe-2S] cluster</name>
        <dbReference type="ChEBI" id="CHEBI:190135"/>
    </ligand>
</feature>
<evidence type="ECO:0000256" key="16">
    <source>
        <dbReference type="ARBA" id="ARBA00023136"/>
    </source>
</evidence>
<dbReference type="FunFam" id="2.60.40.10:FF:001000">
    <property type="entry name" value="tyrosine-protein phosphatase Lar isoform X3"/>
    <property type="match status" value="1"/>
</dbReference>
<feature type="binding site" evidence="22">
    <location>
        <position position="2404"/>
    </location>
    <ligand>
        <name>[2Fe-2S] cluster</name>
        <dbReference type="ChEBI" id="CHEBI:190135"/>
    </ligand>
</feature>
<feature type="binding site" evidence="22">
    <location>
        <position position="2432"/>
    </location>
    <ligand>
        <name>[4Fe-4S] cluster</name>
        <dbReference type="ChEBI" id="CHEBI:49883"/>
    </ligand>
</feature>
<dbReference type="CDD" id="cd00063">
    <property type="entry name" value="FN3"/>
    <property type="match status" value="9"/>
</dbReference>
<dbReference type="FunFam" id="2.60.40.10:FF:000551">
    <property type="entry name" value="Protogenin A"/>
    <property type="match status" value="1"/>
</dbReference>
<feature type="compositionally biased region" description="Pro residues" evidence="23">
    <location>
        <begin position="1544"/>
        <end position="1553"/>
    </location>
</feature>
<dbReference type="GO" id="GO:0005758">
    <property type="term" value="C:mitochondrial intermembrane space"/>
    <property type="evidence" value="ECO:0007669"/>
    <property type="project" value="UniProtKB-SubCell"/>
</dbReference>
<evidence type="ECO:0000259" key="25">
    <source>
        <dbReference type="PROSITE" id="PS50055"/>
    </source>
</evidence>
<dbReference type="InterPro" id="IPR000242">
    <property type="entry name" value="PTP_cat"/>
</dbReference>
<dbReference type="SUPFAM" id="SSF48726">
    <property type="entry name" value="Immunoglobulin"/>
    <property type="match status" value="2"/>
</dbReference>
<keyword evidence="5 22" id="KW-0963">Cytoplasm</keyword>
<feature type="region of interest" description="Disordered" evidence="23">
    <location>
        <begin position="1541"/>
        <end position="1562"/>
    </location>
</feature>
<evidence type="ECO:0000256" key="2">
    <source>
        <dbReference type="ARBA" id="ARBA00004479"/>
    </source>
</evidence>
<feature type="binding site" evidence="22">
    <location>
        <position position="2443"/>
    </location>
    <ligand>
        <name>[4Fe-4S] cluster</name>
        <dbReference type="ChEBI" id="CHEBI:49883"/>
    </ligand>
</feature>
<dbReference type="PROSITE" id="PS50853">
    <property type="entry name" value="FN3"/>
    <property type="match status" value="9"/>
</dbReference>
<dbReference type="InterPro" id="IPR050713">
    <property type="entry name" value="RTP_Phos/Ushers"/>
</dbReference>
<keyword evidence="20" id="KW-0393">Immunoglobulin domain</keyword>
<dbReference type="InterPro" id="IPR003599">
    <property type="entry name" value="Ig_sub"/>
</dbReference>
<keyword evidence="11" id="KW-0904">Protein phosphatase</keyword>
<dbReference type="Proteomes" id="UP000719412">
    <property type="component" value="Unassembled WGS sequence"/>
</dbReference>
<feature type="domain" description="Fibronectin type-III" evidence="28">
    <location>
        <begin position="879"/>
        <end position="1002"/>
    </location>
</feature>
<comment type="similarity">
    <text evidence="3">Belongs to the protein-tyrosine phosphatase family. Receptor class 2A subfamily.</text>
</comment>
<evidence type="ECO:0000256" key="12">
    <source>
        <dbReference type="ARBA" id="ARBA00022989"/>
    </source>
</evidence>
<dbReference type="InterPro" id="IPR046408">
    <property type="entry name" value="CIAPIN1"/>
</dbReference>
<dbReference type="PANTHER" id="PTHR46957">
    <property type="entry name" value="CYTOKINE RECEPTOR"/>
    <property type="match status" value="1"/>
</dbReference>
<dbReference type="InterPro" id="IPR016130">
    <property type="entry name" value="Tyr_Pase_AS"/>
</dbReference>
<dbReference type="InterPro" id="IPR029021">
    <property type="entry name" value="Prot-tyrosine_phosphatase-like"/>
</dbReference>
<keyword evidence="8" id="KW-0732">Signal</keyword>
<comment type="catalytic activity">
    <reaction evidence="21">
        <text>O-phospho-L-tyrosyl-[protein] + H2O = L-tyrosyl-[protein] + phosphate</text>
        <dbReference type="Rhea" id="RHEA:10684"/>
        <dbReference type="Rhea" id="RHEA-COMP:10136"/>
        <dbReference type="Rhea" id="RHEA-COMP:20101"/>
        <dbReference type="ChEBI" id="CHEBI:15377"/>
        <dbReference type="ChEBI" id="CHEBI:43474"/>
        <dbReference type="ChEBI" id="CHEBI:46858"/>
        <dbReference type="ChEBI" id="CHEBI:61978"/>
        <dbReference type="EC" id="3.1.3.48"/>
    </reaction>
</comment>
<feature type="binding site" evidence="22">
    <location>
        <position position="2409"/>
    </location>
    <ligand>
        <name>[2Fe-2S] cluster</name>
        <dbReference type="ChEBI" id="CHEBI:190135"/>
    </ligand>
</feature>
<dbReference type="Pfam" id="PF00041">
    <property type="entry name" value="fn3"/>
    <property type="match status" value="9"/>
</dbReference>
<dbReference type="FunFam" id="2.60.40.10:FF:001130">
    <property type="entry name" value="tyrosine-protein phosphatase Lar isoform X3"/>
    <property type="match status" value="1"/>
</dbReference>
<dbReference type="GO" id="GO:0009653">
    <property type="term" value="P:anatomical structure morphogenesis"/>
    <property type="evidence" value="ECO:0007669"/>
    <property type="project" value="UniProtKB-ARBA"/>
</dbReference>
<sequence length="2471" mass="276313">MQTERTLVPNCTDLQSRDDPTALTVFFVTVDKLPPGFPQITQSPTTNKVVEIGHNAVLTCAATGNPPPKITWLKNMLPINTSNNPRYSIRDEMPEFVDESSSFTGFPPRILLLSAAALSAYVHRQATGSSFTIPTTTDPVAEITRITPLRTKSSVVVIAAVVSPPTPYLPVLRNFLFINFICSVGRRARGCGALQIRDSEEKDHGKYECVAENAIGTDYSKSALLYVKVRRVPPQFSIPPQPLNEVMLGASLNLSCVAVGSPMPFVKWRKGLTQDITPEDKLPIGKNTLELTNIQESANYTCIAASALGVIESVAQVKVQSLPGPPTNIRVSEITATSVRLTWSYNGAEDLQYYVIQFKPKYANQAYSEISGIITMYYTIRSLSPYTEYEMYVIAVNNIGRGPPSTPAYVITGETAESSFGGAKPGSSPRNVQVRPLSSSTMVIQWDEPETANGQVTGYKVYYTTNSQLSMAQWESQVVDNNQLTTINELTPHTIYTIRVQAFTSVGPGPLSAPVHVKTQQGVPSQPSNLMASDIGETAVTLQWSKPTHSGENIVNYELYWNDTYAKEKHHRRIPISESYTLTGLYPNTLYYVWLAARSQRGEGATTPPIPVRTKQYVRYFLEIGGFLRGDNATTSIPSATHLRGLESSSETCRLEQREIVETRVGRHDSTAAIPNCELMLHCFKMRLNGTNVPEVLPGAPPSNVTGEAVSPTAIRVIWDPPPANRSNGNIVYYKLQYVEADRSDSEASEVRLNATRFVLDELKRWTTYRIWVLAGTSVGDGPSSFPITVRTHEDGTCEFLIPSKYKNGERFVKKKKTEIFKRRDGDEACLTSEIHTIRHAGDKSQTPRPPSTEDTPNPSSPPPLSIARQHLTLTIPGNPQDVKVTPINSTTIKVEWKPPHPKERNGIIMGYHVHVQETKEETATRRANATPNDKLTLVILGLQGKNFLNDPMKFDVFGDAELELNVTGLQPDTTYSIQVAALTRKGDGDRSTPVNVRTPGGVPNRPALTIKIIEREPTVTIELEWTRPSQTYGELKGYRLRYGVKDHELKNVDLKGTHTNTYRINDLERGVEYEFRVAGQNHIGIGQEAIKYMHTPEGPPTGPPANITYRFQTPDVVCVTWDPPTREHRNGQIVKYDIQFHKKSDHSNVIVRNVSHTKAVFTNLEENTEYVFHVKAYTNQGAGPNSEKFTIETAHDIGRAPMSVKAVATSDSSVEVWWEPIPSRGKIQGYQIFYTMTAVEDLDEWQQKSVDVTGSADLVNLEKYAQYAIAVAARLKTGLGRLSEKVTVKVKPEDVPLNLRAHEVSTHSMTLTWSPPIRLNPIKYKISFDAIKEFVDSQGITQTQKIERSEIMLNDDVRSYTINNLSPFTTYNVNVSAIPTDHSYRPPTKITVTTQMAAPQPMVKPDFYGVVNGEEIHVILPQASEEYGPISHYFLVVVPEDKSQANKNPDQFLTNTLIENKEKAMANPNLPYIAAKFPQRNIPYTFHLGTGEDDDGFTNYKLQRGRRYRIFVRAVVDTPQKHLYTSSPFSEYLSLDMREVPAGDPPVRPNPNDPTDNDVKVSSQRKDVGVLWIIGPIIAALTLSLIFVIVFIYRKRRQPCKTPDQTAVTRPLIPADLNSSIAPSDPVEMRRLNFQTPAMISHPPIPISELASHIERLKANDNMKFSQEYESIEPGQQFTWDHSNMDVNKPKNRYANVIAYDHSRVILPPEESILGSDYINANYCDGYRKHNAYVATQGPLQETFADFWRMCWELKTATIVMMTKLEERTRIKCDQYWPTRASETYGSMSVTITEVQELATYCIRTFQIHKVGFCERREVKQLQFTAWPDHGVPDHPAPFLQFLRRVRNLNPPNSGPIVVHCSAGVGRTGCFIVIDSMLERMRHEKTVDIYGHVTCLRAQRNYMVQTEDQYIFIHDALVEAVICGQTEVPARSLQSHIQKLMQLEPGENVTGMEHEFKKLGNIKTDSSRFVTANLPCNKHKNRLVHILPYESTRVCLAPMRGIEGSDYVNASFIDGYRYRKAYIATQGPLVDTTDDLWRMLWEHNSTIIVMLTKLKEMGREKCHQYWPSDRSVRYQCFVVDPIAEYNMPQYILREFKVTDAREGSSRTVRQFQFTDWPEQGVPKYGDGFIDFIGQVHKTKEQFGQDGPITVHCSAGVGRTGVFITLSIALERMQYEGVVDIFQTARILRTQRPAMVQTEKQSLAISFTLSESVGSAASIKLFVAMDLIDFNAPDVLTISHEPVSSNGVDSSSDEPVLKYSDEISDLRDNTFSAALICPSGKPTLETSLKKAFKLCKPGAKIVVKNVTDVEDTEFLLKTNGFTAVERVTDGDGTHAVAIKPKYAIGSSAKINLKKSAPAAVWKLDDDVDEAETIDPDNLLDDDDLKKPDPSSLRVCGTTGKRKACKDCSCGLADELANENEKENVKELPKSSCGSCYLGDAFRCASCPYLGMPAFKPGEKVQLNDNLLKADI</sequence>
<dbReference type="FunFam" id="2.60.40.10:FF:001191">
    <property type="entry name" value="Uncharacterized protein, isoform B"/>
    <property type="match status" value="1"/>
</dbReference>
<name>A0A8J6LBD5_TENMO</name>
<evidence type="ECO:0000256" key="1">
    <source>
        <dbReference type="ARBA" id="ARBA00001966"/>
    </source>
</evidence>
<dbReference type="PROSITE" id="PS00383">
    <property type="entry name" value="TYR_PHOSPHATASE_1"/>
    <property type="match status" value="2"/>
</dbReference>
<dbReference type="SMART" id="SM00404">
    <property type="entry name" value="PTPc_motif"/>
    <property type="match status" value="2"/>
</dbReference>
<comment type="subcellular location">
    <subcellularLocation>
        <location evidence="22">Cytoplasm</location>
    </subcellularLocation>
    <subcellularLocation>
        <location evidence="22">Mitochondrion intermembrane space</location>
    </subcellularLocation>
    <subcellularLocation>
        <location evidence="2">Membrane</location>
        <topology evidence="2">Single-pass type I membrane protein</topology>
    </subcellularLocation>
</comment>
<dbReference type="FunFam" id="2.60.40.10:FF:000010">
    <property type="entry name" value="receptor-type tyrosine-protein phosphatase delta isoform X1"/>
    <property type="match status" value="1"/>
</dbReference>
<dbReference type="Pfam" id="PF13927">
    <property type="entry name" value="Ig_3"/>
    <property type="match status" value="2"/>
</dbReference>
<protein>
    <recommendedName>
        <fullName evidence="22">Anamorsin homolog</fullName>
    </recommendedName>
    <alternativeName>
        <fullName evidence="22">Fe-S cluster assembly protein DRE2 homolog</fullName>
    </alternativeName>
</protein>
<feature type="domain" description="Fibronectin type-III" evidence="28">
    <location>
        <begin position="325"/>
        <end position="415"/>
    </location>
</feature>
<feature type="domain" description="Tyrosine-protein phosphatase" evidence="25">
    <location>
        <begin position="1666"/>
        <end position="1921"/>
    </location>
</feature>
<keyword evidence="4 22" id="KW-0004">4Fe-4S</keyword>
<keyword evidence="7 22" id="KW-0479">Metal-binding</keyword>
<dbReference type="FunFam" id="2.60.40.10:FF:001564">
    <property type="entry name" value="tyrosine-protein phosphatase Lar isoform X4"/>
    <property type="match status" value="1"/>
</dbReference>
<dbReference type="GO" id="GO:0016020">
    <property type="term" value="C:membrane"/>
    <property type="evidence" value="ECO:0007669"/>
    <property type="project" value="UniProtKB-SubCell"/>
</dbReference>
<evidence type="ECO:0000256" key="15">
    <source>
        <dbReference type="ARBA" id="ARBA00023128"/>
    </source>
</evidence>
<dbReference type="HAMAP" id="MF_03115">
    <property type="entry name" value="Anamorsin"/>
    <property type="match status" value="1"/>
</dbReference>
<feature type="domain" description="Tyrosine specific protein phosphatases" evidence="26">
    <location>
        <begin position="1841"/>
        <end position="1912"/>
    </location>
</feature>
<keyword evidence="15 22" id="KW-0496">Mitochondrion</keyword>
<comment type="cofactor">
    <cofactor evidence="1 22">
        <name>[4Fe-4S] cluster</name>
        <dbReference type="ChEBI" id="CHEBI:49883"/>
    </cofactor>
</comment>
<evidence type="ECO:0000256" key="13">
    <source>
        <dbReference type="ARBA" id="ARBA00023004"/>
    </source>
</evidence>
<dbReference type="EMBL" id="JABDTM020024561">
    <property type="protein sequence ID" value="KAH0814162.1"/>
    <property type="molecule type" value="Genomic_DNA"/>
</dbReference>
<feature type="domain" description="Fibronectin type-III" evidence="28">
    <location>
        <begin position="1296"/>
        <end position="1398"/>
    </location>
</feature>
<evidence type="ECO:0000313" key="30">
    <source>
        <dbReference type="Proteomes" id="UP000719412"/>
    </source>
</evidence>
<feature type="domain" description="Fibronectin type-III" evidence="28">
    <location>
        <begin position="526"/>
        <end position="617"/>
    </location>
</feature>
<dbReference type="GO" id="GO:0048666">
    <property type="term" value="P:neuron development"/>
    <property type="evidence" value="ECO:0007669"/>
    <property type="project" value="UniProtKB-ARBA"/>
</dbReference>
<feature type="domain" description="Tyrosine specific protein phosphatases" evidence="26">
    <location>
        <begin position="2130"/>
        <end position="2203"/>
    </location>
</feature>
<comment type="similarity">
    <text evidence="22">Belongs to the anamorsin family.</text>
</comment>
<dbReference type="InterPro" id="IPR036116">
    <property type="entry name" value="FN3_sf"/>
</dbReference>
<evidence type="ECO:0000313" key="29">
    <source>
        <dbReference type="EMBL" id="KAH0814162.1"/>
    </source>
</evidence>
<feature type="transmembrane region" description="Helical" evidence="24">
    <location>
        <begin position="1571"/>
        <end position="1594"/>
    </location>
</feature>
<dbReference type="GO" id="GO:0016226">
    <property type="term" value="P:iron-sulfur cluster assembly"/>
    <property type="evidence" value="ECO:0007669"/>
    <property type="project" value="UniProtKB-UniRule"/>
</dbReference>
<evidence type="ECO:0000256" key="4">
    <source>
        <dbReference type="ARBA" id="ARBA00022485"/>
    </source>
</evidence>
<dbReference type="GO" id="GO:0009055">
    <property type="term" value="F:electron transfer activity"/>
    <property type="evidence" value="ECO:0007669"/>
    <property type="project" value="UniProtKB-UniRule"/>
</dbReference>
<comment type="function">
    <text evidence="22">Component of the cytosolic iron-sulfur (Fe-S) protein assembly (CIA) machinery. Required for the maturation of extramitochondrial Fe-S proteins. Part of an electron transfer chain functioning in an early step of cytosolic Fe-S biogenesis, facilitating the de novo assembly of a [4Fe-4S] cluster on the cytosolic Fe-S scaffold complex. Electrons are transferred from NADPH via a FAD- and FMN-containing diflavin oxidoreductase. Together with the diflavin oxidoreductase, also required for the assembly of the diferric tyrosyl radical cofactor of ribonucleotide reductase (RNR), probably by providing electrons for reduction during radical cofactor maturation in the catalytic small subunit.</text>
</comment>
<evidence type="ECO:0000256" key="6">
    <source>
        <dbReference type="ARBA" id="ARBA00022692"/>
    </source>
</evidence>
<organism evidence="29 30">
    <name type="scientific">Tenebrio molitor</name>
    <name type="common">Yellow mealworm beetle</name>
    <dbReference type="NCBI Taxonomy" id="7067"/>
    <lineage>
        <taxon>Eukaryota</taxon>
        <taxon>Metazoa</taxon>
        <taxon>Ecdysozoa</taxon>
        <taxon>Arthropoda</taxon>
        <taxon>Hexapoda</taxon>
        <taxon>Insecta</taxon>
        <taxon>Pterygota</taxon>
        <taxon>Neoptera</taxon>
        <taxon>Endopterygota</taxon>
        <taxon>Coleoptera</taxon>
        <taxon>Polyphaga</taxon>
        <taxon>Cucujiformia</taxon>
        <taxon>Tenebrionidae</taxon>
        <taxon>Tenebrio</taxon>
    </lineage>
</organism>
<evidence type="ECO:0000256" key="23">
    <source>
        <dbReference type="SAM" id="MobiDB-lite"/>
    </source>
</evidence>
<comment type="subunit">
    <text evidence="22">Monomer.</text>
</comment>
<evidence type="ECO:0000256" key="20">
    <source>
        <dbReference type="ARBA" id="ARBA00023319"/>
    </source>
</evidence>
<comment type="domain">
    <text evidence="22">The C-terminal domain binds 2 Fe-S clusters but is otherwise mostly in an intrinsically disordered conformation.</text>
</comment>
<dbReference type="SMART" id="SM00060">
    <property type="entry name" value="FN3"/>
    <property type="match status" value="9"/>
</dbReference>
<comment type="caution">
    <text evidence="22">Lacks conserved residue(s) required for the propagation of feature annotation.</text>
</comment>
<dbReference type="InterPro" id="IPR036179">
    <property type="entry name" value="Ig-like_dom_sf"/>
</dbReference>
<proteinExistence type="inferred from homology"/>
<dbReference type="SUPFAM" id="SSF49265">
    <property type="entry name" value="Fibronectin type III"/>
    <property type="match status" value="6"/>
</dbReference>
<keyword evidence="6 24" id="KW-0812">Transmembrane</keyword>
<feature type="domain" description="Fibronectin type-III" evidence="28">
    <location>
        <begin position="1007"/>
        <end position="1101"/>
    </location>
</feature>
<dbReference type="FunFam" id="2.60.40.10:FF:001111">
    <property type="entry name" value="tyrosine-protein phosphatase Lar isoform X1"/>
    <property type="match status" value="1"/>
</dbReference>
<feature type="binding site" evidence="22">
    <location>
        <position position="2407"/>
    </location>
    <ligand>
        <name>[2Fe-2S] cluster</name>
        <dbReference type="ChEBI" id="CHEBI:190135"/>
    </ligand>
</feature>
<dbReference type="FunFam" id="3.90.190.10:FF:000151">
    <property type="entry name" value="Receptor-type tyrosine-protein phosphatase S"/>
    <property type="match status" value="1"/>
</dbReference>
<dbReference type="InterPro" id="IPR007785">
    <property type="entry name" value="Anamorsin"/>
</dbReference>
<dbReference type="GO" id="GO:0051539">
    <property type="term" value="F:4 iron, 4 sulfur cluster binding"/>
    <property type="evidence" value="ECO:0007669"/>
    <property type="project" value="UniProtKB-KW"/>
</dbReference>
<keyword evidence="9" id="KW-0677">Repeat</keyword>
<dbReference type="Pfam" id="PF05093">
    <property type="entry name" value="CIAPIN1"/>
    <property type="match status" value="1"/>
</dbReference>
<dbReference type="InterPro" id="IPR000387">
    <property type="entry name" value="Tyr_Pase_dom"/>
</dbReference>
<dbReference type="PROSITE" id="PS50055">
    <property type="entry name" value="TYR_PHOSPHATASE_PTP"/>
    <property type="match status" value="2"/>
</dbReference>
<evidence type="ECO:0000256" key="7">
    <source>
        <dbReference type="ARBA" id="ARBA00022723"/>
    </source>
</evidence>
<dbReference type="InterPro" id="IPR003595">
    <property type="entry name" value="Tyr_Pase_cat"/>
</dbReference>
<dbReference type="Gene3D" id="3.90.190.10">
    <property type="entry name" value="Protein tyrosine phosphatase superfamily"/>
    <property type="match status" value="2"/>
</dbReference>
<keyword evidence="30" id="KW-1185">Reference proteome</keyword>
<feature type="short sequence motif" description="Cx2C motif 1" evidence="22">
    <location>
        <begin position="2432"/>
        <end position="2435"/>
    </location>
</feature>
<dbReference type="PRINTS" id="PR00700">
    <property type="entry name" value="PRTYPHPHTASE"/>
</dbReference>
<evidence type="ECO:0000259" key="27">
    <source>
        <dbReference type="PROSITE" id="PS50835"/>
    </source>
</evidence>
<dbReference type="GO" id="GO:0046872">
    <property type="term" value="F:metal ion binding"/>
    <property type="evidence" value="ECO:0007669"/>
    <property type="project" value="UniProtKB-KW"/>
</dbReference>
<feature type="region of interest" description="Disordered" evidence="23">
    <location>
        <begin position="833"/>
        <end position="867"/>
    </location>
</feature>
<dbReference type="GO" id="GO:0051537">
    <property type="term" value="F:2 iron, 2 sulfur cluster binding"/>
    <property type="evidence" value="ECO:0007669"/>
    <property type="project" value="UniProtKB-UniRule"/>
</dbReference>
<evidence type="ECO:0000256" key="3">
    <source>
        <dbReference type="ARBA" id="ARBA00010504"/>
    </source>
</evidence>
<reference evidence="29" key="2">
    <citation type="submission" date="2021-08" db="EMBL/GenBank/DDBJ databases">
        <authorList>
            <person name="Eriksson T."/>
        </authorList>
    </citation>
    <scope>NUCLEOTIDE SEQUENCE</scope>
    <source>
        <strain evidence="29">Stoneville</strain>
        <tissue evidence="29">Whole head</tissue>
    </source>
</reference>
<keyword evidence="12 24" id="KW-1133">Transmembrane helix</keyword>
<evidence type="ECO:0000256" key="8">
    <source>
        <dbReference type="ARBA" id="ARBA00022729"/>
    </source>
</evidence>
<keyword evidence="17" id="KW-1015">Disulfide bond</keyword>
<keyword evidence="16 24" id="KW-0472">Membrane</keyword>
<dbReference type="InterPro" id="IPR013783">
    <property type="entry name" value="Ig-like_fold"/>
</dbReference>
<evidence type="ECO:0000256" key="5">
    <source>
        <dbReference type="ARBA" id="ARBA00022490"/>
    </source>
</evidence>
<keyword evidence="10" id="KW-0378">Hydrolase</keyword>
<dbReference type="CDD" id="cd14553">
    <property type="entry name" value="R-PTPc-LAR-1"/>
    <property type="match status" value="1"/>
</dbReference>
<feature type="region of interest" description="Fe-S binding site B" evidence="22">
    <location>
        <begin position="2432"/>
        <end position="2446"/>
    </location>
</feature>
<dbReference type="SMART" id="SM00408">
    <property type="entry name" value="IGc2"/>
    <property type="match status" value="2"/>
</dbReference>
<dbReference type="FunFam" id="3.90.190.10:FF:000002">
    <property type="entry name" value="receptor-type tyrosine-protein phosphatase delta isoform X2"/>
    <property type="match status" value="1"/>
</dbReference>
<accession>A0A8J6LBD5</accession>
<feature type="domain" description="Fibronectin type-III" evidence="28">
    <location>
        <begin position="701"/>
        <end position="795"/>
    </location>
</feature>
<evidence type="ECO:0000256" key="22">
    <source>
        <dbReference type="HAMAP-Rule" id="MF_03115"/>
    </source>
</evidence>
<feature type="domain" description="Ig-like" evidence="27">
    <location>
        <begin position="234"/>
        <end position="318"/>
    </location>
</feature>
<comment type="domain">
    <text evidence="22">The twin Cx2C motifs are involved in the recognition by the mitochondrial MIA40-ERV1 disulfide relay system. The formation of 2 disulfide bonds in the Cx2C motifs through dithiol/disulfide exchange reactions effectively traps the protein in the mitochondrial intermembrane space.</text>
</comment>
<dbReference type="FunFam" id="2.60.40.10:FF:001197">
    <property type="entry name" value="tyrosine-protein phosphatase Lar isoform X1"/>
    <property type="match status" value="1"/>
</dbReference>
<feature type="short sequence motif" description="Cx2C motif 2" evidence="22">
    <location>
        <begin position="2443"/>
        <end position="2446"/>
    </location>
</feature>
<reference evidence="29" key="1">
    <citation type="journal article" date="2020" name="J Insects Food Feed">
        <title>The yellow mealworm (Tenebrio molitor) genome: a resource for the emerging insects as food and feed industry.</title>
        <authorList>
            <person name="Eriksson T."/>
            <person name="Andere A."/>
            <person name="Kelstrup H."/>
            <person name="Emery V."/>
            <person name="Picard C."/>
        </authorList>
    </citation>
    <scope>NUCLEOTIDE SEQUENCE</scope>
    <source>
        <strain evidence="29">Stoneville</strain>
        <tissue evidence="29">Whole head</tissue>
    </source>
</reference>
<keyword evidence="14 22" id="KW-0411">Iron-sulfur</keyword>
<comment type="cofactor">
    <cofactor evidence="22">
        <name>[2Fe-2S] cluster</name>
        <dbReference type="ChEBI" id="CHEBI:190135"/>
    </cofactor>
</comment>
<feature type="domain" description="Fibronectin type-III" evidence="28">
    <location>
        <begin position="1104"/>
        <end position="1197"/>
    </location>
</feature>
<comment type="caution">
    <text evidence="29">The sequence shown here is derived from an EMBL/GenBank/DDBJ whole genome shotgun (WGS) entry which is preliminary data.</text>
</comment>
<dbReference type="SMART" id="SM00194">
    <property type="entry name" value="PTPc"/>
    <property type="match status" value="2"/>
</dbReference>
<feature type="binding site" evidence="22">
    <location>
        <position position="2446"/>
    </location>
    <ligand>
        <name>[4Fe-4S] cluster</name>
        <dbReference type="ChEBI" id="CHEBI:49883"/>
    </ligand>
</feature>
<evidence type="ECO:0000256" key="14">
    <source>
        <dbReference type="ARBA" id="ARBA00023014"/>
    </source>
</evidence>
<evidence type="ECO:0000256" key="9">
    <source>
        <dbReference type="ARBA" id="ARBA00022737"/>
    </source>
</evidence>
<dbReference type="PROSITE" id="PS50056">
    <property type="entry name" value="TYR_PHOSPHATASE_2"/>
    <property type="match status" value="2"/>
</dbReference>
<evidence type="ECO:0000259" key="28">
    <source>
        <dbReference type="PROSITE" id="PS50853"/>
    </source>
</evidence>
<dbReference type="InterPro" id="IPR003961">
    <property type="entry name" value="FN3_dom"/>
</dbReference>
<evidence type="ECO:0000256" key="21">
    <source>
        <dbReference type="ARBA" id="ARBA00051722"/>
    </source>
</evidence>
<dbReference type="Pfam" id="PF00102">
    <property type="entry name" value="Y_phosphatase"/>
    <property type="match status" value="2"/>
</dbReference>
<dbReference type="PANTHER" id="PTHR46957:SF6">
    <property type="entry name" value="PROTEIN-TYROSINE-PHOSPHATASE"/>
    <property type="match status" value="1"/>
</dbReference>
<evidence type="ECO:0000256" key="18">
    <source>
        <dbReference type="ARBA" id="ARBA00023170"/>
    </source>
</evidence>
<comment type="domain">
    <text evidence="22">The N-terminal domain has structural similarity with S-adenosyl-L-methionine-dependent methyltransferases, but does not bind S-adenosyl-L-methionine. It is required for correct assembly of the 2 Fe-S clusters.</text>
</comment>
<gene>
    <name evidence="29" type="ORF">GEV33_008627</name>
</gene>
<feature type="domain" description="Fibronectin type-III" evidence="28">
    <location>
        <begin position="428"/>
        <end position="522"/>
    </location>
</feature>
<dbReference type="InterPro" id="IPR003598">
    <property type="entry name" value="Ig_sub2"/>
</dbReference>
<feature type="binding site" evidence="22">
    <location>
        <position position="2435"/>
    </location>
    <ligand>
        <name>[4Fe-4S] cluster</name>
        <dbReference type="ChEBI" id="CHEBI:49883"/>
    </ligand>
</feature>
<dbReference type="SUPFAM" id="SSF52799">
    <property type="entry name" value="(Phosphotyrosine protein) phosphatases II"/>
    <property type="match status" value="2"/>
</dbReference>
<keyword evidence="22" id="KW-0001">2Fe-2S</keyword>
<dbReference type="InterPro" id="IPR007110">
    <property type="entry name" value="Ig-like_dom"/>
</dbReference>
<evidence type="ECO:0000256" key="17">
    <source>
        <dbReference type="ARBA" id="ARBA00023157"/>
    </source>
</evidence>
<feature type="domain" description="Ig-like" evidence="27">
    <location>
        <begin position="38"/>
        <end position="225"/>
    </location>
</feature>
<dbReference type="GO" id="GO:0004725">
    <property type="term" value="F:protein tyrosine phosphatase activity"/>
    <property type="evidence" value="ECO:0007669"/>
    <property type="project" value="UniProtKB-EC"/>
</dbReference>
<feature type="domain" description="Tyrosine-protein phosphatase" evidence="25">
    <location>
        <begin position="1953"/>
        <end position="2212"/>
    </location>
</feature>
<evidence type="ECO:0000259" key="26">
    <source>
        <dbReference type="PROSITE" id="PS50056"/>
    </source>
</evidence>
<evidence type="ECO:0000256" key="24">
    <source>
        <dbReference type="SAM" id="Phobius"/>
    </source>
</evidence>
<evidence type="ECO:0000256" key="11">
    <source>
        <dbReference type="ARBA" id="ARBA00022912"/>
    </source>
</evidence>
<evidence type="ECO:0000256" key="10">
    <source>
        <dbReference type="ARBA" id="ARBA00022801"/>
    </source>
</evidence>
<dbReference type="PROSITE" id="PS50835">
    <property type="entry name" value="IG_LIKE"/>
    <property type="match status" value="2"/>
</dbReference>
<dbReference type="SMART" id="SM00409">
    <property type="entry name" value="IG"/>
    <property type="match status" value="3"/>
</dbReference>
<feature type="domain" description="Fibronectin type-III" evidence="28">
    <location>
        <begin position="1201"/>
        <end position="1294"/>
    </location>
</feature>